<comment type="caution">
    <text evidence="2">The sequence shown here is derived from an EMBL/GenBank/DDBJ whole genome shotgun (WGS) entry which is preliminary data.</text>
</comment>
<evidence type="ECO:0000313" key="3">
    <source>
        <dbReference type="Proteomes" id="UP000019478"/>
    </source>
</evidence>
<evidence type="ECO:0000313" key="2">
    <source>
        <dbReference type="EMBL" id="EXJ86527.1"/>
    </source>
</evidence>
<organism evidence="2 3">
    <name type="scientific">Capronia epimyces CBS 606.96</name>
    <dbReference type="NCBI Taxonomy" id="1182542"/>
    <lineage>
        <taxon>Eukaryota</taxon>
        <taxon>Fungi</taxon>
        <taxon>Dikarya</taxon>
        <taxon>Ascomycota</taxon>
        <taxon>Pezizomycotina</taxon>
        <taxon>Eurotiomycetes</taxon>
        <taxon>Chaetothyriomycetidae</taxon>
        <taxon>Chaetothyriales</taxon>
        <taxon>Herpotrichiellaceae</taxon>
        <taxon>Capronia</taxon>
    </lineage>
</organism>
<reference evidence="2 3" key="1">
    <citation type="submission" date="2013-03" db="EMBL/GenBank/DDBJ databases">
        <title>The Genome Sequence of Capronia epimyces CBS 606.96.</title>
        <authorList>
            <consortium name="The Broad Institute Genomics Platform"/>
            <person name="Cuomo C."/>
            <person name="de Hoog S."/>
            <person name="Gorbushina A."/>
            <person name="Walker B."/>
            <person name="Young S.K."/>
            <person name="Zeng Q."/>
            <person name="Gargeya S."/>
            <person name="Fitzgerald M."/>
            <person name="Haas B."/>
            <person name="Abouelleil A."/>
            <person name="Allen A.W."/>
            <person name="Alvarado L."/>
            <person name="Arachchi H.M."/>
            <person name="Berlin A.M."/>
            <person name="Chapman S.B."/>
            <person name="Gainer-Dewar J."/>
            <person name="Goldberg J."/>
            <person name="Griggs A."/>
            <person name="Gujja S."/>
            <person name="Hansen M."/>
            <person name="Howarth C."/>
            <person name="Imamovic A."/>
            <person name="Ireland A."/>
            <person name="Larimer J."/>
            <person name="McCowan C."/>
            <person name="Murphy C."/>
            <person name="Pearson M."/>
            <person name="Poon T.W."/>
            <person name="Priest M."/>
            <person name="Roberts A."/>
            <person name="Saif S."/>
            <person name="Shea T."/>
            <person name="Sisk P."/>
            <person name="Sykes S."/>
            <person name="Wortman J."/>
            <person name="Nusbaum C."/>
            <person name="Birren B."/>
        </authorList>
    </citation>
    <scope>NUCLEOTIDE SEQUENCE [LARGE SCALE GENOMIC DNA]</scope>
    <source>
        <strain evidence="2 3">CBS 606.96</strain>
    </source>
</reference>
<keyword evidence="3" id="KW-1185">Reference proteome</keyword>
<name>W9Y144_9EURO</name>
<dbReference type="PROSITE" id="PS50181">
    <property type="entry name" value="FBOX"/>
    <property type="match status" value="1"/>
</dbReference>
<dbReference type="Proteomes" id="UP000019478">
    <property type="component" value="Unassembled WGS sequence"/>
</dbReference>
<dbReference type="InterPro" id="IPR001810">
    <property type="entry name" value="F-box_dom"/>
</dbReference>
<dbReference type="OrthoDB" id="539358at2759"/>
<dbReference type="EMBL" id="AMGY01000003">
    <property type="protein sequence ID" value="EXJ86527.1"/>
    <property type="molecule type" value="Genomic_DNA"/>
</dbReference>
<evidence type="ECO:0000259" key="1">
    <source>
        <dbReference type="PROSITE" id="PS50181"/>
    </source>
</evidence>
<gene>
    <name evidence="2" type="ORF">A1O3_03478</name>
</gene>
<dbReference type="RefSeq" id="XP_007731806.1">
    <property type="nucleotide sequence ID" value="XM_007733616.1"/>
</dbReference>
<dbReference type="GeneID" id="19167606"/>
<proteinExistence type="predicted"/>
<protein>
    <recommendedName>
        <fullName evidence="1">F-box domain-containing protein</fullName>
    </recommendedName>
</protein>
<accession>W9Y144</accession>
<feature type="domain" description="F-box" evidence="1">
    <location>
        <begin position="9"/>
        <end position="54"/>
    </location>
</feature>
<dbReference type="AlphaFoldDB" id="W9Y144"/>
<dbReference type="HOGENOM" id="CLU_082773_0_0_1"/>
<dbReference type="eggNOG" id="ENOG502RD80">
    <property type="taxonomic scope" value="Eukaryota"/>
</dbReference>
<sequence>MENTWTPLPPSMFTVPQELKDQILSGLEYHDVVNLRQTCHAATKLVPSAMIKDLRAKLKNELRAEEQADHGRRQIRLNNSATWARAFPESSIHAINNIHANFFTKATRLNCYICLRKLPRECFTDAQAMGSRSLGHKDATQRFCKLCGVRSGIWEKGTSFKDAKQSRVLCRGCNSIQKADCNFKQAGVCSARCLERAGATCTPKDGEEHVHLVVHIRA</sequence>